<dbReference type="InterPro" id="IPR007492">
    <property type="entry name" value="LytTR_DNA-bd_dom"/>
</dbReference>
<sequence length="128" mass="14950">MKTPIPNVHFPMIESGRIQLRGDKGKIKLPIKNILFLESEINYTLIYTTDGKKYLSAYTLGIYETLLNSKAEFIRTHRDTLVNMNYAEKVEMQSNRRGMIKMNSGRQIQVSRRKMPLVIERNTQLMRA</sequence>
<evidence type="ECO:0000313" key="2">
    <source>
        <dbReference type="EMBL" id="RYU96015.1"/>
    </source>
</evidence>
<dbReference type="SMART" id="SM00850">
    <property type="entry name" value="LytTR"/>
    <property type="match status" value="1"/>
</dbReference>
<organism evidence="2 3">
    <name type="scientific">Emticicia agri</name>
    <dbReference type="NCBI Taxonomy" id="2492393"/>
    <lineage>
        <taxon>Bacteria</taxon>
        <taxon>Pseudomonadati</taxon>
        <taxon>Bacteroidota</taxon>
        <taxon>Cytophagia</taxon>
        <taxon>Cytophagales</taxon>
        <taxon>Leadbetterellaceae</taxon>
        <taxon>Emticicia</taxon>
    </lineage>
</organism>
<name>A0A4Q5M1T7_9BACT</name>
<dbReference type="Gene3D" id="2.40.50.1020">
    <property type="entry name" value="LytTr DNA-binding domain"/>
    <property type="match status" value="1"/>
</dbReference>
<dbReference type="PANTHER" id="PTHR37299">
    <property type="entry name" value="TRANSCRIPTIONAL REGULATOR-RELATED"/>
    <property type="match status" value="1"/>
</dbReference>
<protein>
    <submittedName>
        <fullName evidence="2">LytTR family transcriptional regulator</fullName>
    </submittedName>
</protein>
<comment type="caution">
    <text evidence="2">The sequence shown here is derived from an EMBL/GenBank/DDBJ whole genome shotgun (WGS) entry which is preliminary data.</text>
</comment>
<accession>A0A4Q5M1T7</accession>
<dbReference type="AlphaFoldDB" id="A0A4Q5M1T7"/>
<dbReference type="GO" id="GO:0000156">
    <property type="term" value="F:phosphorelay response regulator activity"/>
    <property type="evidence" value="ECO:0007669"/>
    <property type="project" value="InterPro"/>
</dbReference>
<dbReference type="Pfam" id="PF04397">
    <property type="entry name" value="LytTR"/>
    <property type="match status" value="1"/>
</dbReference>
<feature type="domain" description="HTH LytTR-type" evidence="1">
    <location>
        <begin position="18"/>
        <end position="124"/>
    </location>
</feature>
<dbReference type="PANTHER" id="PTHR37299:SF1">
    <property type="entry name" value="STAGE 0 SPORULATION PROTEIN A HOMOLOG"/>
    <property type="match status" value="1"/>
</dbReference>
<keyword evidence="3" id="KW-1185">Reference proteome</keyword>
<evidence type="ECO:0000259" key="1">
    <source>
        <dbReference type="PROSITE" id="PS50930"/>
    </source>
</evidence>
<dbReference type="EMBL" id="SEWF01000010">
    <property type="protein sequence ID" value="RYU96015.1"/>
    <property type="molecule type" value="Genomic_DNA"/>
</dbReference>
<dbReference type="InterPro" id="IPR046947">
    <property type="entry name" value="LytR-like"/>
</dbReference>
<dbReference type="Proteomes" id="UP000293162">
    <property type="component" value="Unassembled WGS sequence"/>
</dbReference>
<gene>
    <name evidence="2" type="ORF">EWM59_08950</name>
</gene>
<evidence type="ECO:0000313" key="3">
    <source>
        <dbReference type="Proteomes" id="UP000293162"/>
    </source>
</evidence>
<dbReference type="GO" id="GO:0003677">
    <property type="term" value="F:DNA binding"/>
    <property type="evidence" value="ECO:0007669"/>
    <property type="project" value="InterPro"/>
</dbReference>
<proteinExistence type="predicted"/>
<dbReference type="PROSITE" id="PS50930">
    <property type="entry name" value="HTH_LYTTR"/>
    <property type="match status" value="1"/>
</dbReference>
<dbReference type="RefSeq" id="WP_130020622.1">
    <property type="nucleotide sequence ID" value="NZ_SEWF01000010.1"/>
</dbReference>
<dbReference type="OrthoDB" id="1430683at2"/>
<reference evidence="2 3" key="1">
    <citation type="submission" date="2019-02" db="EMBL/GenBank/DDBJ databases">
        <title>Bacterial novel species Emticicia sp. 17J42-9 isolated from soil.</title>
        <authorList>
            <person name="Jung H.-Y."/>
        </authorList>
    </citation>
    <scope>NUCLEOTIDE SEQUENCE [LARGE SCALE GENOMIC DNA]</scope>
    <source>
        <strain evidence="2 3">17J42-9</strain>
    </source>
</reference>